<organism evidence="1 2">
    <name type="scientific">Pedosphaera parvula (strain Ellin514)</name>
    <dbReference type="NCBI Taxonomy" id="320771"/>
    <lineage>
        <taxon>Bacteria</taxon>
        <taxon>Pseudomonadati</taxon>
        <taxon>Verrucomicrobiota</taxon>
        <taxon>Pedosphaerae</taxon>
        <taxon>Pedosphaerales</taxon>
        <taxon>Pedosphaeraceae</taxon>
        <taxon>Pedosphaera</taxon>
    </lineage>
</organism>
<dbReference type="Proteomes" id="UP000003688">
    <property type="component" value="Unassembled WGS sequence"/>
</dbReference>
<proteinExistence type="predicted"/>
<name>B9XEB9_PEDPL</name>
<comment type="caution">
    <text evidence="1">The sequence shown here is derived from an EMBL/GenBank/DDBJ whole genome shotgun (WGS) entry which is preliminary data.</text>
</comment>
<gene>
    <name evidence="1" type="ORF">Cflav_PD4673</name>
</gene>
<keyword evidence="2" id="KW-1185">Reference proteome</keyword>
<dbReference type="AlphaFoldDB" id="B9XEB9"/>
<evidence type="ECO:0000313" key="2">
    <source>
        <dbReference type="Proteomes" id="UP000003688"/>
    </source>
</evidence>
<reference evidence="1 2" key="1">
    <citation type="journal article" date="2011" name="J. Bacteriol.">
        <title>Genome sequence of 'Pedosphaera parvula' Ellin514, an aerobic Verrucomicrobial isolate from pasture soil.</title>
        <authorList>
            <person name="Kant R."/>
            <person name="van Passel M.W."/>
            <person name="Sangwan P."/>
            <person name="Palva A."/>
            <person name="Lucas S."/>
            <person name="Copeland A."/>
            <person name="Lapidus A."/>
            <person name="Glavina Del Rio T."/>
            <person name="Dalin E."/>
            <person name="Tice H."/>
            <person name="Bruce D."/>
            <person name="Goodwin L."/>
            <person name="Pitluck S."/>
            <person name="Chertkov O."/>
            <person name="Larimer F.W."/>
            <person name="Land M.L."/>
            <person name="Hauser L."/>
            <person name="Brettin T.S."/>
            <person name="Detter J.C."/>
            <person name="Han S."/>
            <person name="de Vos W.M."/>
            <person name="Janssen P.H."/>
            <person name="Smidt H."/>
        </authorList>
    </citation>
    <scope>NUCLEOTIDE SEQUENCE [LARGE SCALE GENOMIC DNA]</scope>
    <source>
        <strain evidence="1 2">Ellin514</strain>
    </source>
</reference>
<evidence type="ECO:0000313" key="1">
    <source>
        <dbReference type="EMBL" id="EEF61633.1"/>
    </source>
</evidence>
<sequence length="51" mass="6020">MPRKEISKKAIVEEVQRNRLRESVQTGLIYSVEGEVEQRIFGLHLLQNFYS</sequence>
<dbReference type="EMBL" id="ABOX02000008">
    <property type="protein sequence ID" value="EEF61633.1"/>
    <property type="molecule type" value="Genomic_DNA"/>
</dbReference>
<protein>
    <submittedName>
        <fullName evidence="1">Uncharacterized protein</fullName>
    </submittedName>
</protein>
<accession>B9XEB9</accession>